<gene>
    <name evidence="1" type="ORF">MNBD_GAMMA17-313</name>
</gene>
<protein>
    <submittedName>
        <fullName evidence="1">Uncharacterized protein</fullName>
    </submittedName>
</protein>
<proteinExistence type="predicted"/>
<dbReference type="EMBL" id="UOFQ01000015">
    <property type="protein sequence ID" value="VAW85049.1"/>
    <property type="molecule type" value="Genomic_DNA"/>
</dbReference>
<dbReference type="AlphaFoldDB" id="A0A3B0ZFI1"/>
<organism evidence="1">
    <name type="scientific">hydrothermal vent metagenome</name>
    <dbReference type="NCBI Taxonomy" id="652676"/>
    <lineage>
        <taxon>unclassified sequences</taxon>
        <taxon>metagenomes</taxon>
        <taxon>ecological metagenomes</taxon>
    </lineage>
</organism>
<evidence type="ECO:0000313" key="1">
    <source>
        <dbReference type="EMBL" id="VAW85049.1"/>
    </source>
</evidence>
<reference evidence="1" key="1">
    <citation type="submission" date="2018-06" db="EMBL/GenBank/DDBJ databases">
        <authorList>
            <person name="Zhirakovskaya E."/>
        </authorList>
    </citation>
    <scope>NUCLEOTIDE SEQUENCE</scope>
</reference>
<sequence length="79" mass="9306">MMKKKQGKQRANRMFVLYVLLTPWYAVAEETPSLELLEFLADWEISENEWQDPLDFMQGLDELDAEAQRVKVEEAQDAQ</sequence>
<name>A0A3B0ZFI1_9ZZZZ</name>
<accession>A0A3B0ZFI1</accession>